<dbReference type="PROSITE" id="PS50293">
    <property type="entry name" value="TPR_REGION"/>
    <property type="match status" value="7"/>
</dbReference>
<evidence type="ECO:0000256" key="8">
    <source>
        <dbReference type="ARBA" id="ARBA00022803"/>
    </source>
</evidence>
<keyword evidence="5" id="KW-0328">Glycosyltransferase</keyword>
<dbReference type="GO" id="GO:0006493">
    <property type="term" value="P:protein O-linked glycosylation"/>
    <property type="evidence" value="ECO:0007669"/>
    <property type="project" value="InterPro"/>
</dbReference>
<dbReference type="SUPFAM" id="SSF48452">
    <property type="entry name" value="TPR-like"/>
    <property type="match status" value="1"/>
</dbReference>
<evidence type="ECO:0000256" key="4">
    <source>
        <dbReference type="ARBA" id="ARBA00019143"/>
    </source>
</evidence>
<feature type="non-terminal residue" evidence="12">
    <location>
        <position position="727"/>
    </location>
</feature>
<evidence type="ECO:0000259" key="11">
    <source>
        <dbReference type="Pfam" id="PF13844"/>
    </source>
</evidence>
<dbReference type="InterPro" id="IPR037919">
    <property type="entry name" value="OGT"/>
</dbReference>
<protein>
    <recommendedName>
        <fullName evidence="4">Probable UDP-N-acetylglucosamine--peptide N-acetylglucosaminyltransferase SPINDLY</fullName>
        <ecNumber evidence="3">2.4.1.255</ecNumber>
    </recommendedName>
</protein>
<dbReference type="InterPro" id="IPR011990">
    <property type="entry name" value="TPR-like_helical_dom_sf"/>
</dbReference>
<evidence type="ECO:0000256" key="2">
    <source>
        <dbReference type="ARBA" id="ARBA00005386"/>
    </source>
</evidence>
<gene>
    <name evidence="12" type="ORF">LCGC14_1193920</name>
</gene>
<evidence type="ECO:0000256" key="3">
    <source>
        <dbReference type="ARBA" id="ARBA00011970"/>
    </source>
</evidence>
<proteinExistence type="inferred from homology"/>
<dbReference type="InterPro" id="IPR029489">
    <property type="entry name" value="OGT/SEC/SPY_C"/>
</dbReference>
<comment type="similarity">
    <text evidence="2">Belongs to the glycosyltransferase 41 family. O-GlcNAc transferase subfamily.</text>
</comment>
<keyword evidence="7" id="KW-0677">Repeat</keyword>
<dbReference type="SMART" id="SM00671">
    <property type="entry name" value="SEL1"/>
    <property type="match status" value="5"/>
</dbReference>
<evidence type="ECO:0000313" key="12">
    <source>
        <dbReference type="EMBL" id="KKM94879.1"/>
    </source>
</evidence>
<dbReference type="SUPFAM" id="SSF81901">
    <property type="entry name" value="HCP-like"/>
    <property type="match status" value="1"/>
</dbReference>
<sequence>MSSPLSGLGANISQMNRKKKKHKLSSVKKKSRKRDIKPPFAIDSEITKALRYHQSGQLQKAEEIYKKILRINPNHPDSLHLLGVIASQVGKIDIAVNLINKAIQNNPKNPAFYNNLGNVIKEQGKLDEAITCYQKALELKPDYAEACNNLGSTFKEQGELDEAITCYQKALELKPDYAEAYNNLGSAFKEQGELNEAISCCQKALELKPDLPEAYNNMGNAFKDQSKLTDAILCYQKALEIKPDFSEVYNNMGTAFQGQGKSTDAVSCYKKALEIKPDYVSAYYNLGNAFQEQGEFNEAISYYQKTLELRPDYAEAYNNIGAMFQEQGKLSEAISCYQKALGLKPDYAEAYNNLFHQFQQTCAWHKIEGMAAKFDDLTREALDSGTKTTETPFINIMRYTDPSRNFTVAKSWSCDVERITSNLKNHFPHDVRKSRKTKITVGYLSNDFRNHPMAHLMLGLFGLHNRDEFNIFCYSYGKDDVSSYRTRIRRDCDKFVDLANLHYGIAAKCIYEDQVDILVDLKGYTRGNRIGICALRPAPVQVRYLGLAGTTGADFFDYIITDRIVTPEEHARYYSENFVYMPHCYQVNDHTQEISNKDWKKADFGLPEGSFVFCSFNQGYKIEPVMFNTWMKILRQIPGSVLWLQRENEMTERNLGLEAEARGVKSDRLIFAEKLPKYEHLARLRLADMALDTRIVSGAATTSDALWVGVPVITLQGSNFASRMSSS</sequence>
<dbReference type="Gene3D" id="3.40.50.11380">
    <property type="match status" value="1"/>
</dbReference>
<feature type="compositionally biased region" description="Polar residues" evidence="10">
    <location>
        <begin position="1"/>
        <end position="15"/>
    </location>
</feature>
<dbReference type="Pfam" id="PF13844">
    <property type="entry name" value="Glyco_transf_41"/>
    <property type="match status" value="2"/>
</dbReference>
<feature type="domain" description="O-GlcNAc transferase C-terminal" evidence="11">
    <location>
        <begin position="601"/>
        <end position="727"/>
    </location>
</feature>
<dbReference type="InterPro" id="IPR006597">
    <property type="entry name" value="Sel1-like"/>
</dbReference>
<dbReference type="AlphaFoldDB" id="A0A0F9LIU9"/>
<dbReference type="PANTHER" id="PTHR44366:SF1">
    <property type="entry name" value="UDP-N-ACETYLGLUCOSAMINE--PEPTIDE N-ACETYLGLUCOSAMINYLTRANSFERASE 110 KDA SUBUNIT"/>
    <property type="match status" value="1"/>
</dbReference>
<keyword evidence="6" id="KW-0808">Transferase</keyword>
<dbReference type="InterPro" id="IPR019734">
    <property type="entry name" value="TPR_rpt"/>
</dbReference>
<dbReference type="Gene3D" id="1.25.40.10">
    <property type="entry name" value="Tetratricopeptide repeat domain"/>
    <property type="match status" value="7"/>
</dbReference>
<dbReference type="UniPathway" id="UPA00378"/>
<dbReference type="SMART" id="SM00028">
    <property type="entry name" value="TPR"/>
    <property type="match status" value="9"/>
</dbReference>
<dbReference type="Pfam" id="PF13424">
    <property type="entry name" value="TPR_12"/>
    <property type="match status" value="1"/>
</dbReference>
<dbReference type="EMBL" id="LAZR01006081">
    <property type="protein sequence ID" value="KKM94879.1"/>
    <property type="molecule type" value="Genomic_DNA"/>
</dbReference>
<dbReference type="GO" id="GO:0009740">
    <property type="term" value="P:gibberellic acid mediated signaling pathway"/>
    <property type="evidence" value="ECO:0007669"/>
    <property type="project" value="UniProtKB-KW"/>
</dbReference>
<feature type="compositionally biased region" description="Basic residues" evidence="10">
    <location>
        <begin position="16"/>
        <end position="34"/>
    </location>
</feature>
<keyword evidence="8" id="KW-0802">TPR repeat</keyword>
<organism evidence="12">
    <name type="scientific">marine sediment metagenome</name>
    <dbReference type="NCBI Taxonomy" id="412755"/>
    <lineage>
        <taxon>unclassified sequences</taxon>
        <taxon>metagenomes</taxon>
        <taxon>ecological metagenomes</taxon>
    </lineage>
</organism>
<evidence type="ECO:0000256" key="5">
    <source>
        <dbReference type="ARBA" id="ARBA00022676"/>
    </source>
</evidence>
<dbReference type="EC" id="2.4.1.255" evidence="3"/>
<evidence type="ECO:0000256" key="1">
    <source>
        <dbReference type="ARBA" id="ARBA00004922"/>
    </source>
</evidence>
<evidence type="ECO:0000256" key="9">
    <source>
        <dbReference type="ARBA" id="ARBA00022941"/>
    </source>
</evidence>
<dbReference type="PANTHER" id="PTHR44366">
    <property type="entry name" value="UDP-N-ACETYLGLUCOSAMINE--PEPTIDE N-ACETYLGLUCOSAMINYLTRANSFERASE 110 KDA SUBUNIT"/>
    <property type="match status" value="1"/>
</dbReference>
<dbReference type="Pfam" id="PF13414">
    <property type="entry name" value="TPR_11"/>
    <property type="match status" value="2"/>
</dbReference>
<keyword evidence="9" id="KW-0939">Gibberellin signaling pathway</keyword>
<reference evidence="12" key="1">
    <citation type="journal article" date="2015" name="Nature">
        <title>Complex archaea that bridge the gap between prokaryotes and eukaryotes.</title>
        <authorList>
            <person name="Spang A."/>
            <person name="Saw J.H."/>
            <person name="Jorgensen S.L."/>
            <person name="Zaremba-Niedzwiedzka K."/>
            <person name="Martijn J."/>
            <person name="Lind A.E."/>
            <person name="van Eijk R."/>
            <person name="Schleper C."/>
            <person name="Guy L."/>
            <person name="Ettema T.J."/>
        </authorList>
    </citation>
    <scope>NUCLEOTIDE SEQUENCE</scope>
</reference>
<dbReference type="PROSITE" id="PS50005">
    <property type="entry name" value="TPR"/>
    <property type="match status" value="9"/>
</dbReference>
<evidence type="ECO:0000256" key="6">
    <source>
        <dbReference type="ARBA" id="ARBA00022679"/>
    </source>
</evidence>
<dbReference type="Gene3D" id="3.40.50.2000">
    <property type="entry name" value="Glycogen Phosphorylase B"/>
    <property type="match status" value="1"/>
</dbReference>
<feature type="region of interest" description="Disordered" evidence="10">
    <location>
        <begin position="1"/>
        <end position="34"/>
    </location>
</feature>
<evidence type="ECO:0000256" key="10">
    <source>
        <dbReference type="SAM" id="MobiDB-lite"/>
    </source>
</evidence>
<feature type="domain" description="O-GlcNAc transferase C-terminal" evidence="11">
    <location>
        <begin position="404"/>
        <end position="594"/>
    </location>
</feature>
<evidence type="ECO:0000256" key="7">
    <source>
        <dbReference type="ARBA" id="ARBA00022737"/>
    </source>
</evidence>
<dbReference type="Pfam" id="PF00515">
    <property type="entry name" value="TPR_1"/>
    <property type="match status" value="1"/>
</dbReference>
<comment type="caution">
    <text evidence="12">The sequence shown here is derived from an EMBL/GenBank/DDBJ whole genome shotgun (WGS) entry which is preliminary data.</text>
</comment>
<accession>A0A0F9LIU9</accession>
<dbReference type="Pfam" id="PF13181">
    <property type="entry name" value="TPR_8"/>
    <property type="match status" value="2"/>
</dbReference>
<dbReference type="GO" id="GO:0097363">
    <property type="term" value="F:protein O-acetylglucosaminyltransferase activity"/>
    <property type="evidence" value="ECO:0007669"/>
    <property type="project" value="UniProtKB-EC"/>
</dbReference>
<comment type="pathway">
    <text evidence="1">Protein modification; protein glycosylation.</text>
</comment>
<name>A0A0F9LIU9_9ZZZZ</name>